<keyword evidence="1" id="KW-0812">Transmembrane</keyword>
<sequence length="66" mass="7349">MTKQILLPMVSFLLKVLLVIVLIILAFIVGAMVGYGVLGDGHPTDVFKPEVWQHILSYLVKPTIMK</sequence>
<evidence type="ECO:0000256" key="1">
    <source>
        <dbReference type="SAM" id="Phobius"/>
    </source>
</evidence>
<evidence type="ECO:0000313" key="3">
    <source>
        <dbReference type="Proteomes" id="UP000198668"/>
    </source>
</evidence>
<gene>
    <name evidence="2" type="ORF">SAMN04489868_11331</name>
</gene>
<keyword evidence="2" id="KW-0240">DNA-directed RNA polymerase</keyword>
<dbReference type="AlphaFoldDB" id="A0A1I3C5F6"/>
<dbReference type="InterPro" id="IPR024596">
    <property type="entry name" value="RNApol_su_b/EpuA"/>
</dbReference>
<organism evidence="2 3">
    <name type="scientific">Pisciglobus halotolerans</name>
    <dbReference type="NCBI Taxonomy" id="745365"/>
    <lineage>
        <taxon>Bacteria</taxon>
        <taxon>Bacillati</taxon>
        <taxon>Bacillota</taxon>
        <taxon>Bacilli</taxon>
        <taxon>Lactobacillales</taxon>
        <taxon>Carnobacteriaceae</taxon>
    </lineage>
</organism>
<keyword evidence="2" id="KW-0804">Transcription</keyword>
<dbReference type="GO" id="GO:0000428">
    <property type="term" value="C:DNA-directed RNA polymerase complex"/>
    <property type="evidence" value="ECO:0007669"/>
    <property type="project" value="UniProtKB-KW"/>
</dbReference>
<dbReference type="RefSeq" id="WP_047391812.1">
    <property type="nucleotide sequence ID" value="NZ_FOQE01000013.1"/>
</dbReference>
<dbReference type="Pfam" id="PF11772">
    <property type="entry name" value="EpuA"/>
    <property type="match status" value="1"/>
</dbReference>
<evidence type="ECO:0000313" key="2">
    <source>
        <dbReference type="EMBL" id="SFH69556.1"/>
    </source>
</evidence>
<accession>A0A1I3C5F6</accession>
<dbReference type="EMBL" id="FOQE01000013">
    <property type="protein sequence ID" value="SFH69556.1"/>
    <property type="molecule type" value="Genomic_DNA"/>
</dbReference>
<keyword evidence="3" id="KW-1185">Reference proteome</keyword>
<protein>
    <submittedName>
        <fullName evidence="2">DNA-directed RNA polymerase subunit beta</fullName>
    </submittedName>
</protein>
<feature type="transmembrane region" description="Helical" evidence="1">
    <location>
        <begin position="12"/>
        <end position="38"/>
    </location>
</feature>
<dbReference type="OrthoDB" id="2300232at2"/>
<keyword evidence="1" id="KW-1133">Transmembrane helix</keyword>
<dbReference type="Proteomes" id="UP000198668">
    <property type="component" value="Unassembled WGS sequence"/>
</dbReference>
<keyword evidence="1" id="KW-0472">Membrane</keyword>
<proteinExistence type="predicted"/>
<name>A0A1I3C5F6_9LACT</name>
<reference evidence="2 3" key="1">
    <citation type="submission" date="2016-10" db="EMBL/GenBank/DDBJ databases">
        <authorList>
            <person name="de Groot N.N."/>
        </authorList>
    </citation>
    <scope>NUCLEOTIDE SEQUENCE [LARGE SCALE GENOMIC DNA]</scope>
    <source>
        <strain evidence="2 3">DSM 27630</strain>
    </source>
</reference>